<dbReference type="InterPro" id="IPR023862">
    <property type="entry name" value="CHP03960_rSAM"/>
</dbReference>
<dbReference type="SUPFAM" id="SSF102114">
    <property type="entry name" value="Radical SAM enzymes"/>
    <property type="match status" value="1"/>
</dbReference>
<gene>
    <name evidence="2" type="ORF">V8247_03540</name>
</gene>
<protein>
    <submittedName>
        <fullName evidence="2">TIGR03960 family B12-binding radical SAM protein</fullName>
    </submittedName>
</protein>
<dbReference type="NCBIfam" id="TIGR03960">
    <property type="entry name" value="rSAM_fuse_unch"/>
    <property type="match status" value="1"/>
</dbReference>
<proteinExistence type="predicted"/>
<keyword evidence="3" id="KW-1185">Reference proteome</keyword>
<dbReference type="EMBL" id="CP146612">
    <property type="protein sequence ID" value="WWX26050.1"/>
    <property type="molecule type" value="Genomic_DNA"/>
</dbReference>
<evidence type="ECO:0000313" key="2">
    <source>
        <dbReference type="EMBL" id="WWX26050.1"/>
    </source>
</evidence>
<dbReference type="Pfam" id="PF19864">
    <property type="entry name" value="Radical_SAM_N2"/>
    <property type="match status" value="1"/>
</dbReference>
<dbReference type="RefSeq" id="WP_338738827.1">
    <property type="nucleotide sequence ID" value="NZ_CP146612.1"/>
</dbReference>
<reference evidence="2 3" key="1">
    <citation type="submission" date="2024-03" db="EMBL/GenBank/DDBJ databases">
        <title>A Dehalogenimonas Isolated from Estuarine Sediments Dihaloeliminates Chlorinated Alkanes.</title>
        <authorList>
            <person name="Yang Y."/>
            <person name="Wang H."/>
        </authorList>
    </citation>
    <scope>NUCLEOTIDE SEQUENCE [LARGE SCALE GENOMIC DNA]</scope>
    <source>
        <strain evidence="2 3">W</strain>
    </source>
</reference>
<name>A0ABZ2J561_9CHLR</name>
<dbReference type="Pfam" id="PF04055">
    <property type="entry name" value="Radical_SAM"/>
    <property type="match status" value="1"/>
</dbReference>
<dbReference type="InterPro" id="IPR023404">
    <property type="entry name" value="rSAM_horseshoe"/>
</dbReference>
<dbReference type="Gene3D" id="3.80.30.20">
    <property type="entry name" value="tm_1862 like domain"/>
    <property type="match status" value="1"/>
</dbReference>
<dbReference type="SMART" id="SM00729">
    <property type="entry name" value="Elp3"/>
    <property type="match status" value="1"/>
</dbReference>
<dbReference type="InterPro" id="IPR006638">
    <property type="entry name" value="Elp3/MiaA/NifB-like_rSAM"/>
</dbReference>
<dbReference type="SFLD" id="SFLDS00029">
    <property type="entry name" value="Radical_SAM"/>
    <property type="match status" value="1"/>
</dbReference>
<sequence>MSYPDQVLNAVQKPARYTGGEWNAVKKDFSRTLVKSVLAFPDIYEVGMANLSLPILYDIINRRPDALAERVYMPWPDMAAAIRENELALLSLENQRPVRDFDVIGFSLGAELSYTTVLEMLDLAGLPVWAAARDNTCPLVIAGGTSAFNPEPMAAFIDAFFVGDAEDSITEFLDVLGEWQSGGKAGGRAALLEKLAGIEGVYIPSLYRADYHDDGTLAALVPESPAAPAVINRRIIRELPPPVTKPVVPYLEAVQDRGVIEISRGCVRGCRFCHAGTVYRPSRQRPHQEVLEAADAIIHNCGYDEISLLSLSTSDYEGIETLVAELGERYRGRHLAISLPSLRVTPGSVSLVESLPEKRRSGLTFAPEAASPRLGRVINKVIPEEELLTTAAAAFNRGWTTLKLYYMLGLPTETMEDLSAMAETLHRVYNLGRTSPGRRPSLRVSLATFIPKAHTPFQWVAQDDEDTVTAKQHHLLGLVKNKGIRLSWSDTKMSLLEAALSRGDRRISAVIYAAWQRGSTLDGWSEFFDWGRWAEAFTETGLDPDFYARRTRSLEELLPWSHIDIGVSPGHLKREYRRALAAEATGDCHDGSCLACGLHEVVPACQETLARRGGE</sequence>
<evidence type="ECO:0000259" key="1">
    <source>
        <dbReference type="PROSITE" id="PS51918"/>
    </source>
</evidence>
<feature type="domain" description="Radical SAM core" evidence="1">
    <location>
        <begin position="252"/>
        <end position="485"/>
    </location>
</feature>
<dbReference type="SFLD" id="SFLDG01082">
    <property type="entry name" value="B12-binding_domain_containing"/>
    <property type="match status" value="1"/>
</dbReference>
<dbReference type="PANTHER" id="PTHR42731">
    <property type="entry name" value="SLL1084 PROTEIN"/>
    <property type="match status" value="1"/>
</dbReference>
<dbReference type="PANTHER" id="PTHR42731:SF1">
    <property type="entry name" value="RADICAL SAM DOMAIN PROTEIN"/>
    <property type="match status" value="1"/>
</dbReference>
<dbReference type="InterPro" id="IPR045784">
    <property type="entry name" value="Radical_SAM_N2"/>
</dbReference>
<dbReference type="InterPro" id="IPR007197">
    <property type="entry name" value="rSAM"/>
</dbReference>
<dbReference type="InterPro" id="IPR058240">
    <property type="entry name" value="rSAM_sf"/>
</dbReference>
<evidence type="ECO:0000313" key="3">
    <source>
        <dbReference type="Proteomes" id="UP001375370"/>
    </source>
</evidence>
<dbReference type="PROSITE" id="PS51918">
    <property type="entry name" value="RADICAL_SAM"/>
    <property type="match status" value="1"/>
</dbReference>
<organism evidence="2 3">
    <name type="scientific">Candidatus Dehalogenimonas loeffleri</name>
    <dbReference type="NCBI Taxonomy" id="3127115"/>
    <lineage>
        <taxon>Bacteria</taxon>
        <taxon>Bacillati</taxon>
        <taxon>Chloroflexota</taxon>
        <taxon>Dehalococcoidia</taxon>
        <taxon>Dehalococcoidales</taxon>
        <taxon>Dehalococcoidaceae</taxon>
        <taxon>Dehalogenimonas</taxon>
    </lineage>
</organism>
<accession>A0ABZ2J561</accession>
<dbReference type="CDD" id="cd01335">
    <property type="entry name" value="Radical_SAM"/>
    <property type="match status" value="1"/>
</dbReference>
<dbReference type="Proteomes" id="UP001375370">
    <property type="component" value="Chromosome"/>
</dbReference>